<dbReference type="EMBL" id="MCGO01000066">
    <property type="protein sequence ID" value="ORY33836.1"/>
    <property type="molecule type" value="Genomic_DNA"/>
</dbReference>
<dbReference type="Proteomes" id="UP000193642">
    <property type="component" value="Unassembled WGS sequence"/>
</dbReference>
<evidence type="ECO:0000313" key="2">
    <source>
        <dbReference type="Proteomes" id="UP000193642"/>
    </source>
</evidence>
<comment type="caution">
    <text evidence="1">The sequence shown here is derived from an EMBL/GenBank/DDBJ whole genome shotgun (WGS) entry which is preliminary data.</text>
</comment>
<evidence type="ECO:0000313" key="1">
    <source>
        <dbReference type="EMBL" id="ORY33836.1"/>
    </source>
</evidence>
<name>A0A1Y2BGJ0_9FUNG</name>
<proteinExistence type="predicted"/>
<dbReference type="AlphaFoldDB" id="A0A1Y2BGJ0"/>
<accession>A0A1Y2BGJ0</accession>
<reference evidence="1 2" key="1">
    <citation type="submission" date="2016-07" db="EMBL/GenBank/DDBJ databases">
        <title>Pervasive Adenine N6-methylation of Active Genes in Fungi.</title>
        <authorList>
            <consortium name="DOE Joint Genome Institute"/>
            <person name="Mondo S.J."/>
            <person name="Dannebaum R.O."/>
            <person name="Kuo R.C."/>
            <person name="Labutti K."/>
            <person name="Haridas S."/>
            <person name="Kuo A."/>
            <person name="Salamov A."/>
            <person name="Ahrendt S.R."/>
            <person name="Lipzen A."/>
            <person name="Sullivan W."/>
            <person name="Andreopoulos W.B."/>
            <person name="Clum A."/>
            <person name="Lindquist E."/>
            <person name="Daum C."/>
            <person name="Ramamoorthy G.K."/>
            <person name="Gryganskyi A."/>
            <person name="Culley D."/>
            <person name="Magnuson J.K."/>
            <person name="James T.Y."/>
            <person name="O'Malley M.A."/>
            <person name="Stajich J.E."/>
            <person name="Spatafora J.W."/>
            <person name="Visel A."/>
            <person name="Grigoriev I.V."/>
        </authorList>
    </citation>
    <scope>NUCLEOTIDE SEQUENCE [LARGE SCALE GENOMIC DNA]</scope>
    <source>
        <strain evidence="1 2">JEL800</strain>
    </source>
</reference>
<sequence length="70" mass="8284">QPTSVICFILSLYDLLKRLELNMIDKYTILQETMTNWTFMYRVLNSESISHSYWSLLPNFSIPESSLSME</sequence>
<feature type="non-terminal residue" evidence="1">
    <location>
        <position position="1"/>
    </location>
</feature>
<gene>
    <name evidence="1" type="ORF">BCR33DRAFT_723046</name>
</gene>
<organism evidence="1 2">
    <name type="scientific">Rhizoclosmatium globosum</name>
    <dbReference type="NCBI Taxonomy" id="329046"/>
    <lineage>
        <taxon>Eukaryota</taxon>
        <taxon>Fungi</taxon>
        <taxon>Fungi incertae sedis</taxon>
        <taxon>Chytridiomycota</taxon>
        <taxon>Chytridiomycota incertae sedis</taxon>
        <taxon>Chytridiomycetes</taxon>
        <taxon>Chytridiales</taxon>
        <taxon>Chytriomycetaceae</taxon>
        <taxon>Rhizoclosmatium</taxon>
    </lineage>
</organism>
<keyword evidence="2" id="KW-1185">Reference proteome</keyword>
<protein>
    <submittedName>
        <fullName evidence="1">Uncharacterized protein</fullName>
    </submittedName>
</protein>